<feature type="transmembrane region" description="Helical" evidence="1">
    <location>
        <begin position="192"/>
        <end position="214"/>
    </location>
</feature>
<keyword evidence="1" id="KW-1133">Transmembrane helix</keyword>
<proteinExistence type="predicted"/>
<gene>
    <name evidence="2" type="ORF">GEV26_05735</name>
</gene>
<feature type="transmembrane region" description="Helical" evidence="1">
    <location>
        <begin position="80"/>
        <end position="102"/>
    </location>
</feature>
<accession>A0A5Q2MIR2</accession>
<dbReference type="RefSeq" id="WP_153652173.1">
    <property type="nucleotide sequence ID" value="NZ_CP045737.1"/>
</dbReference>
<feature type="transmembrane region" description="Helical" evidence="1">
    <location>
        <begin position="114"/>
        <end position="135"/>
    </location>
</feature>
<dbReference type="AlphaFoldDB" id="A0A5Q2MIR2"/>
<dbReference type="KEGG" id="aef:GEV26_05735"/>
<sequence>MLEPAGEVGSDTFERAVDLGRFDPRARRTLVAAAATGVVGMIFAGWPVVWHLLDTAAVLGDAAGSGAPSALDGDRVYLRLYTAAYVVSILPFVIAVVAYLLWRRGHAAADRLPTRLLVALAALFALQLTSVAVAWGDQYTGRAIQESLEDVGVSWWGRDVIERAWYAGYATQAATAALCSAVLGLDPRRGWWVFAIGFVAVVPAGWLVLGGPYLG</sequence>
<dbReference type="EMBL" id="CP045737">
    <property type="protein sequence ID" value="QGG40902.1"/>
    <property type="molecule type" value="Genomic_DNA"/>
</dbReference>
<keyword evidence="3" id="KW-1185">Reference proteome</keyword>
<evidence type="ECO:0000256" key="1">
    <source>
        <dbReference type="SAM" id="Phobius"/>
    </source>
</evidence>
<feature type="transmembrane region" description="Helical" evidence="1">
    <location>
        <begin position="164"/>
        <end position="185"/>
    </location>
</feature>
<organism evidence="2 3">
    <name type="scientific">Aeromicrobium yanjiei</name>
    <dbReference type="NCBI Taxonomy" id="2662028"/>
    <lineage>
        <taxon>Bacteria</taxon>
        <taxon>Bacillati</taxon>
        <taxon>Actinomycetota</taxon>
        <taxon>Actinomycetes</taxon>
        <taxon>Propionibacteriales</taxon>
        <taxon>Nocardioidaceae</taxon>
        <taxon>Aeromicrobium</taxon>
    </lineage>
</organism>
<keyword evidence="1" id="KW-0472">Membrane</keyword>
<reference evidence="2 3" key="1">
    <citation type="submission" date="2019-11" db="EMBL/GenBank/DDBJ databases">
        <authorList>
            <person name="Li J."/>
        </authorList>
    </citation>
    <scope>NUCLEOTIDE SEQUENCE [LARGE SCALE GENOMIC DNA]</scope>
    <source>
        <strain evidence="2 3">MF47</strain>
    </source>
</reference>
<dbReference type="Proteomes" id="UP000392064">
    <property type="component" value="Chromosome"/>
</dbReference>
<name>A0A5Q2MIR2_9ACTN</name>
<evidence type="ECO:0000313" key="3">
    <source>
        <dbReference type="Proteomes" id="UP000392064"/>
    </source>
</evidence>
<evidence type="ECO:0000313" key="2">
    <source>
        <dbReference type="EMBL" id="QGG40902.1"/>
    </source>
</evidence>
<feature type="transmembrane region" description="Helical" evidence="1">
    <location>
        <begin position="30"/>
        <end position="49"/>
    </location>
</feature>
<keyword evidence="1" id="KW-0812">Transmembrane</keyword>
<protein>
    <submittedName>
        <fullName evidence="2">Uncharacterized protein</fullName>
    </submittedName>
</protein>